<gene>
    <name evidence="1" type="ORF">DEIPH_ctg011orf0198</name>
</gene>
<dbReference type="Proteomes" id="UP000020492">
    <property type="component" value="Unassembled WGS sequence"/>
</dbReference>
<comment type="caution">
    <text evidence="1">The sequence shown here is derived from an EMBL/GenBank/DDBJ whole genome shotgun (WGS) entry which is preliminary data.</text>
</comment>
<dbReference type="EMBL" id="JHAC01000011">
    <property type="protein sequence ID" value="EYB69205.1"/>
    <property type="molecule type" value="Genomic_DNA"/>
</dbReference>
<dbReference type="PATRIC" id="fig|1476583.3.peg.806"/>
<dbReference type="STRING" id="1476583.DEIPH_ctg011orf0198"/>
<reference evidence="1 2" key="1">
    <citation type="submission" date="2014-03" db="EMBL/GenBank/DDBJ databases">
        <title>Draft genome sequence of Deinococcus phoenicis 1P10ME.</title>
        <authorList>
            <person name="Stepanov V.G."/>
            <person name="Vaishampayan P."/>
            <person name="Venkateswaran K."/>
            <person name="Fox G.E."/>
        </authorList>
    </citation>
    <scope>NUCLEOTIDE SEQUENCE [LARGE SCALE GENOMIC DNA]</scope>
    <source>
        <strain evidence="1 2">1P10ME</strain>
    </source>
</reference>
<proteinExistence type="predicted"/>
<accession>A0A016QSV7</accession>
<dbReference type="AlphaFoldDB" id="A0A016QSV7"/>
<organism evidence="1 2">
    <name type="scientific">Deinococcus phoenicis</name>
    <dbReference type="NCBI Taxonomy" id="1476583"/>
    <lineage>
        <taxon>Bacteria</taxon>
        <taxon>Thermotogati</taxon>
        <taxon>Deinococcota</taxon>
        <taxon>Deinococci</taxon>
        <taxon>Deinococcales</taxon>
        <taxon>Deinococcaceae</taxon>
        <taxon>Deinococcus</taxon>
    </lineage>
</organism>
<name>A0A016QSV7_9DEIO</name>
<sequence length="83" mass="8595">MSSSPASSVGATDGADRWRACGLSGWWLGGWRLGEEASAAPNKAAASSRAARRRTEGVGVGVQRTGAWVIGVLPGRAWPWNGT</sequence>
<evidence type="ECO:0000313" key="1">
    <source>
        <dbReference type="EMBL" id="EYB69205.1"/>
    </source>
</evidence>
<evidence type="ECO:0000313" key="2">
    <source>
        <dbReference type="Proteomes" id="UP000020492"/>
    </source>
</evidence>
<protein>
    <submittedName>
        <fullName evidence="1">Uncharacterized protein</fullName>
    </submittedName>
</protein>
<keyword evidence="2" id="KW-1185">Reference proteome</keyword>